<dbReference type="Proteomes" id="UP000223759">
    <property type="component" value="Unassembled WGS sequence"/>
</dbReference>
<proteinExistence type="predicted"/>
<accession>A0A1R3VY33</accession>
<dbReference type="Pfam" id="PF03279">
    <property type="entry name" value="Lip_A_acyltrans"/>
    <property type="match status" value="1"/>
</dbReference>
<dbReference type="PANTHER" id="PTHR30606">
    <property type="entry name" value="LIPID A BIOSYNTHESIS LAUROYL ACYLTRANSFERASE"/>
    <property type="match status" value="1"/>
</dbReference>
<reference evidence="7 8" key="1">
    <citation type="submission" date="2017-01" db="EMBL/GenBank/DDBJ databases">
        <authorList>
            <person name="Mah S.A."/>
            <person name="Swanson W.J."/>
            <person name="Moy G.W."/>
            <person name="Vacquier V.D."/>
        </authorList>
    </citation>
    <scope>NUCLEOTIDE SEQUENCE [LARGE SCALE GENOMIC DNA]</scope>
    <source>
        <strain evidence="7 8">M9</strain>
    </source>
</reference>
<dbReference type="EMBL" id="FTPK01000002">
    <property type="protein sequence ID" value="SIT69926.1"/>
    <property type="molecule type" value="Genomic_DNA"/>
</dbReference>
<sequence>MPPLVGGFFSPYLARVMTRPDHALIFFSFALLSRLPLRVNHAIGAALGWLVWVVPNRLKQNTLENIARCFVDKDPSWQKSTARASLIETGKALTEAPWLWRAGPKRIQALRQVGENEHLLEEALRSKTGVFLVSPHLGSWEFAGLQAASFGPMTSMYRPPRAHWLDEPIRRARSATGAKLAPADRSGLRMIRDALQTGGIVGLLPDQKPKRGQGIPALFFGQPALTMTLLPKLARQHSARVLFAFAERLPKGQGYRYRCVPTPKDLFNPDVGLATQALNQAIEQLVRQCPNQYVWSYERFGDL</sequence>
<keyword evidence="2" id="KW-1003">Cell membrane</keyword>
<evidence type="ECO:0000256" key="5">
    <source>
        <dbReference type="ARBA" id="ARBA00023136"/>
    </source>
</evidence>
<evidence type="ECO:0000313" key="7">
    <source>
        <dbReference type="EMBL" id="SIT69926.1"/>
    </source>
</evidence>
<dbReference type="GO" id="GO:0005886">
    <property type="term" value="C:plasma membrane"/>
    <property type="evidence" value="ECO:0007669"/>
    <property type="project" value="UniProtKB-SubCell"/>
</dbReference>
<protein>
    <submittedName>
        <fullName evidence="7">KDO2-lipid IV(A) lauroyltransferase</fullName>
    </submittedName>
</protein>
<comment type="subcellular location">
    <subcellularLocation>
        <location evidence="1">Cell inner membrane</location>
    </subcellularLocation>
</comment>
<keyword evidence="6" id="KW-0012">Acyltransferase</keyword>
<dbReference type="STRING" id="233100.SAMN05216526_1192"/>
<evidence type="ECO:0000256" key="1">
    <source>
        <dbReference type="ARBA" id="ARBA00004533"/>
    </source>
</evidence>
<dbReference type="GO" id="GO:0016746">
    <property type="term" value="F:acyltransferase activity"/>
    <property type="evidence" value="ECO:0007669"/>
    <property type="project" value="UniProtKB-KW"/>
</dbReference>
<evidence type="ECO:0000256" key="2">
    <source>
        <dbReference type="ARBA" id="ARBA00022475"/>
    </source>
</evidence>
<evidence type="ECO:0000256" key="3">
    <source>
        <dbReference type="ARBA" id="ARBA00022519"/>
    </source>
</evidence>
<dbReference type="CDD" id="cd07984">
    <property type="entry name" value="LPLAT_LABLAT-like"/>
    <property type="match status" value="1"/>
</dbReference>
<organism evidence="7 8">
    <name type="scientific">Ectothiorhodosinus mongolicus</name>
    <dbReference type="NCBI Taxonomy" id="233100"/>
    <lineage>
        <taxon>Bacteria</taxon>
        <taxon>Pseudomonadati</taxon>
        <taxon>Pseudomonadota</taxon>
        <taxon>Gammaproteobacteria</taxon>
        <taxon>Chromatiales</taxon>
        <taxon>Ectothiorhodospiraceae</taxon>
        <taxon>Ectothiorhodosinus</taxon>
    </lineage>
</organism>
<evidence type="ECO:0000313" key="8">
    <source>
        <dbReference type="Proteomes" id="UP000223759"/>
    </source>
</evidence>
<evidence type="ECO:0000256" key="6">
    <source>
        <dbReference type="ARBA" id="ARBA00023315"/>
    </source>
</evidence>
<keyword evidence="5" id="KW-0472">Membrane</keyword>
<name>A0A1R3VY33_9GAMM</name>
<keyword evidence="3" id="KW-0997">Cell inner membrane</keyword>
<dbReference type="AlphaFoldDB" id="A0A1R3VY33"/>
<dbReference type="PANTHER" id="PTHR30606:SF10">
    <property type="entry name" value="PHOSPHATIDYLINOSITOL MANNOSIDE ACYLTRANSFERASE"/>
    <property type="match status" value="1"/>
</dbReference>
<evidence type="ECO:0000256" key="4">
    <source>
        <dbReference type="ARBA" id="ARBA00022679"/>
    </source>
</evidence>
<keyword evidence="4 7" id="KW-0808">Transferase</keyword>
<keyword evidence="8" id="KW-1185">Reference proteome</keyword>
<dbReference type="InterPro" id="IPR004960">
    <property type="entry name" value="LipA_acyltrans"/>
</dbReference>
<dbReference type="PIRSF" id="PIRSF026649">
    <property type="entry name" value="MsbB"/>
    <property type="match status" value="1"/>
</dbReference>
<gene>
    <name evidence="7" type="ORF">SAMN05216526_1192</name>
</gene>
<dbReference type="GO" id="GO:0009247">
    <property type="term" value="P:glycolipid biosynthetic process"/>
    <property type="evidence" value="ECO:0007669"/>
    <property type="project" value="UniProtKB-ARBA"/>
</dbReference>